<dbReference type="InterPro" id="IPR026960">
    <property type="entry name" value="RVT-Znf"/>
</dbReference>
<dbReference type="Gene3D" id="1.10.8.430">
    <property type="entry name" value="Helical domain of apoptotic protease-activating factors"/>
    <property type="match status" value="1"/>
</dbReference>
<comment type="caution">
    <text evidence="6">The sequence shown here is derived from an EMBL/GenBank/DDBJ whole genome shotgun (WGS) entry which is preliminary data.</text>
</comment>
<name>A0AAN7J343_QUERU</name>
<dbReference type="Gene3D" id="3.40.50.10140">
    <property type="entry name" value="Toll/interleukin-1 receptor homology (TIR) domain"/>
    <property type="match status" value="1"/>
</dbReference>
<dbReference type="PRINTS" id="PR00364">
    <property type="entry name" value="DISEASERSIST"/>
</dbReference>
<keyword evidence="4" id="KW-0520">NAD</keyword>
<dbReference type="InterPro" id="IPR003593">
    <property type="entry name" value="AAA+_ATPase"/>
</dbReference>
<dbReference type="InterPro" id="IPR036390">
    <property type="entry name" value="WH_DNA-bd_sf"/>
</dbReference>
<dbReference type="SUPFAM" id="SSF52058">
    <property type="entry name" value="L domain-like"/>
    <property type="match status" value="1"/>
</dbReference>
<dbReference type="PANTHER" id="PTHR11017">
    <property type="entry name" value="LEUCINE-RICH REPEAT-CONTAINING PROTEIN"/>
    <property type="match status" value="1"/>
</dbReference>
<protein>
    <recommendedName>
        <fullName evidence="5">TIR domain-containing protein</fullName>
    </recommendedName>
</protein>
<dbReference type="InterPro" id="IPR027417">
    <property type="entry name" value="P-loop_NTPase"/>
</dbReference>
<evidence type="ECO:0000256" key="4">
    <source>
        <dbReference type="ARBA" id="ARBA00023027"/>
    </source>
</evidence>
<dbReference type="InterPro" id="IPR000157">
    <property type="entry name" value="TIR_dom"/>
</dbReference>
<dbReference type="Gene3D" id="3.40.50.300">
    <property type="entry name" value="P-loop containing nucleotide triphosphate hydrolases"/>
    <property type="match status" value="1"/>
</dbReference>
<dbReference type="Pfam" id="PF01582">
    <property type="entry name" value="TIR"/>
    <property type="match status" value="1"/>
</dbReference>
<organism evidence="6 7">
    <name type="scientific">Quercus rubra</name>
    <name type="common">Northern red oak</name>
    <name type="synonym">Quercus borealis</name>
    <dbReference type="NCBI Taxonomy" id="3512"/>
    <lineage>
        <taxon>Eukaryota</taxon>
        <taxon>Viridiplantae</taxon>
        <taxon>Streptophyta</taxon>
        <taxon>Embryophyta</taxon>
        <taxon>Tracheophyta</taxon>
        <taxon>Spermatophyta</taxon>
        <taxon>Magnoliopsida</taxon>
        <taxon>eudicotyledons</taxon>
        <taxon>Gunneridae</taxon>
        <taxon>Pentapetalae</taxon>
        <taxon>rosids</taxon>
        <taxon>fabids</taxon>
        <taxon>Fagales</taxon>
        <taxon>Fagaceae</taxon>
        <taxon>Quercus</taxon>
    </lineage>
</organism>
<gene>
    <name evidence="6" type="ORF">RGQ29_014442</name>
</gene>
<evidence type="ECO:0000256" key="3">
    <source>
        <dbReference type="ARBA" id="ARBA00022821"/>
    </source>
</evidence>
<dbReference type="PROSITE" id="PS50104">
    <property type="entry name" value="TIR"/>
    <property type="match status" value="1"/>
</dbReference>
<dbReference type="FunFam" id="3.40.50.10140:FF:000007">
    <property type="entry name" value="Disease resistance protein (TIR-NBS-LRR class)"/>
    <property type="match status" value="1"/>
</dbReference>
<dbReference type="InterPro" id="IPR032675">
    <property type="entry name" value="LRR_dom_sf"/>
</dbReference>
<proteinExistence type="predicted"/>
<keyword evidence="1" id="KW-0433">Leucine-rich repeat</keyword>
<keyword evidence="3" id="KW-0611">Plant defense</keyword>
<feature type="domain" description="TIR" evidence="5">
    <location>
        <begin position="18"/>
        <end position="183"/>
    </location>
</feature>
<dbReference type="AlphaFoldDB" id="A0AAN7J343"/>
<dbReference type="InterPro" id="IPR042197">
    <property type="entry name" value="Apaf_helical"/>
</dbReference>
<keyword evidence="2" id="KW-0677">Repeat</keyword>
<keyword evidence="7" id="KW-1185">Reference proteome</keyword>
<dbReference type="InterPro" id="IPR035897">
    <property type="entry name" value="Toll_tir_struct_dom_sf"/>
</dbReference>
<dbReference type="SMART" id="SM00382">
    <property type="entry name" value="AAA"/>
    <property type="match status" value="1"/>
</dbReference>
<dbReference type="PANTHER" id="PTHR11017:SF570">
    <property type="entry name" value="DISEASE RESISTANCE PROTEIN (TIR-NBS CLASS)-RELATED"/>
    <property type="match status" value="1"/>
</dbReference>
<accession>A0AAN7J343</accession>
<dbReference type="Pfam" id="PF13966">
    <property type="entry name" value="zf-RVT"/>
    <property type="match status" value="1"/>
</dbReference>
<dbReference type="GO" id="GO:0043531">
    <property type="term" value="F:ADP binding"/>
    <property type="evidence" value="ECO:0007669"/>
    <property type="project" value="InterPro"/>
</dbReference>
<evidence type="ECO:0000256" key="1">
    <source>
        <dbReference type="ARBA" id="ARBA00022614"/>
    </source>
</evidence>
<dbReference type="Proteomes" id="UP001324115">
    <property type="component" value="Unassembled WGS sequence"/>
</dbReference>
<evidence type="ECO:0000313" key="6">
    <source>
        <dbReference type="EMBL" id="KAK4596410.1"/>
    </source>
</evidence>
<reference evidence="6 7" key="1">
    <citation type="journal article" date="2023" name="G3 (Bethesda)">
        <title>A haplotype-resolved chromosome-scale genome for Quercus rubra L. provides insights into the genetics of adaptive traits for red oak species.</title>
        <authorList>
            <person name="Kapoor B."/>
            <person name="Jenkins J."/>
            <person name="Schmutz J."/>
            <person name="Zhebentyayeva T."/>
            <person name="Kuelheim C."/>
            <person name="Coggeshall M."/>
            <person name="Heim C."/>
            <person name="Lasky J.R."/>
            <person name="Leites L."/>
            <person name="Islam-Faridi N."/>
            <person name="Romero-Severson J."/>
            <person name="DeLeo V.L."/>
            <person name="Lucas S.M."/>
            <person name="Lazic D."/>
            <person name="Gailing O."/>
            <person name="Carlson J."/>
            <person name="Staton M."/>
        </authorList>
    </citation>
    <scope>NUCLEOTIDE SEQUENCE [LARGE SCALE GENOMIC DNA]</scope>
    <source>
        <strain evidence="6">Pseudo-F2</strain>
    </source>
</reference>
<evidence type="ECO:0000313" key="7">
    <source>
        <dbReference type="Proteomes" id="UP001324115"/>
    </source>
</evidence>
<sequence length="1266" mass="145503">MPLLTNKQASSFSFIQQCRYDVFLSFRGEDTRNGFTSNLNGILRHNGINTFMDDKLRRGENISTELLKAIESSRISIIVFSKNYVSSTWCLDELVKILECKNNGQVVLPVFYKVDPSDVRNQNGMFGEAFTKHEDRFKDNKKKVQTWRAALKEASNISGWHYKNDRSQFEFIQNVFEEISSAKLNHTQLFVVKYPVGVGSRVEEISWHLDIDSNDVRMLVVQGLPGIGKTTIAKAIFNLIAYRFEGSIFLEDVRETSRTTEGTHQLQEAIYSEILGGGNLKVHGVCKRINEITKILCHKRILLILDDVDKLVQVENLLGKCDCFASGSRIIITTREEKVLSTLQEGCHLTYYNYKVKELDVHESRKLLCQHAFKRNEPPKDYLKLVEDFIYYAKGLPLVLKIIGGDLYNRNIQYWKSSLEKYKKIPNSNIQQVLKISYDGLDQSQRDIFIDIACHFKGFYKEVVVDILQSSYSYDPFCDIEKLIDKGLIIVDSGKLVMHDLIQQMGFEIVREESEVSKKHKKLLSDEDAFEVLTGEMGLHEIRGISLCLPQRRNMQLNLGKMKSLKYLKIRNVICKDLKSLPNGLRSLDWDEFPLSSLPSTFEPAKLVVLNMRFSHIKLDEHFERCRFKTLKYMNFGYCKNITKVPDLLVIAPNIKNLELCNCQNLVEVHQSVGLLEKLEYLDLNYCQNLRIIPTKLQLKSLEAFVLFGHESLERGPQILALLSSIGYLTALRDLALSLKYVKDVPSSISYSQSLRSLCLFGCKEFPKVMDTPACFPNLESLIISCSNITILPEIGIIFPKLKFLELDRCWNLPKIPRLPHCIQEVDARGCDSLNAKSRRRLRNQFGEFIGLQKNFVCARGIRHQDSDSETNFESDFDFDEATGSAFETNSNPEADNEAVSEFELDEATSETDSTWKLYDDYSLALPRSRIPKWFNHQSVGSSVSFSVGRKLPSFASFVALKVEQKVYVPDTFRRFICSVYMCINGFESLLTDRTFVVDPSSFRWVWYRRDRSLKGIILGDWNDIEIRFECSNYIPEIDKITIERCGVHVSCICPPCNSAANKVAQIRIHERLKLSFDERLKMFLCRVAAEVLPFEKKLVRCLKTQDAHCPLCEIAEDSLLHLFQTCPYAKGVWYGGRWGFRVEKIQAQSVMEFVEHIIDPPSELLAESITKDEFTLFAVVAMKILWMAREEALFSNTKASINQLAHRLNKQYEFYLRSLGIPWVTEDQFHPTNIIPTPMSSTAQPFVNEDVDFNPCPPLKKMRTS</sequence>
<dbReference type="SUPFAM" id="SSF52200">
    <property type="entry name" value="Toll/Interleukin receptor TIR domain"/>
    <property type="match status" value="1"/>
</dbReference>
<dbReference type="Gene3D" id="3.80.10.10">
    <property type="entry name" value="Ribonuclease Inhibitor"/>
    <property type="match status" value="2"/>
</dbReference>
<dbReference type="InterPro" id="IPR044974">
    <property type="entry name" value="Disease_R_plants"/>
</dbReference>
<dbReference type="Pfam" id="PF23282">
    <property type="entry name" value="WHD_ROQ1"/>
    <property type="match status" value="1"/>
</dbReference>
<dbReference type="GO" id="GO:0006952">
    <property type="term" value="P:defense response"/>
    <property type="evidence" value="ECO:0007669"/>
    <property type="project" value="UniProtKB-KW"/>
</dbReference>
<dbReference type="SMART" id="SM00255">
    <property type="entry name" value="TIR"/>
    <property type="match status" value="1"/>
</dbReference>
<dbReference type="InterPro" id="IPR002182">
    <property type="entry name" value="NB-ARC"/>
</dbReference>
<evidence type="ECO:0000256" key="2">
    <source>
        <dbReference type="ARBA" id="ARBA00022737"/>
    </source>
</evidence>
<dbReference type="GO" id="GO:0007165">
    <property type="term" value="P:signal transduction"/>
    <property type="evidence" value="ECO:0007669"/>
    <property type="project" value="InterPro"/>
</dbReference>
<dbReference type="InterPro" id="IPR058192">
    <property type="entry name" value="WHD_ROQ1-like"/>
</dbReference>
<dbReference type="SUPFAM" id="SSF52540">
    <property type="entry name" value="P-loop containing nucleoside triphosphate hydrolases"/>
    <property type="match status" value="1"/>
</dbReference>
<dbReference type="Pfam" id="PF00931">
    <property type="entry name" value="NB-ARC"/>
    <property type="match status" value="1"/>
</dbReference>
<evidence type="ECO:0000259" key="5">
    <source>
        <dbReference type="PROSITE" id="PS50104"/>
    </source>
</evidence>
<dbReference type="EMBL" id="JAXUIC010000003">
    <property type="protein sequence ID" value="KAK4596410.1"/>
    <property type="molecule type" value="Genomic_DNA"/>
</dbReference>
<dbReference type="SUPFAM" id="SSF46785">
    <property type="entry name" value="Winged helix' DNA-binding domain"/>
    <property type="match status" value="1"/>
</dbReference>